<accession>A0A3T0E9V1</accession>
<dbReference type="KEGG" id="gak:X907_1507"/>
<evidence type="ECO:0000313" key="2">
    <source>
        <dbReference type="Proteomes" id="UP000286954"/>
    </source>
</evidence>
<name>A0A3T0E9V1_9PROT</name>
<reference evidence="1 2" key="1">
    <citation type="submission" date="2016-12" db="EMBL/GenBank/DDBJ databases">
        <title>The genome of dimorphic prosthecate Glycocaulis alkaliphilus 6b-8t, isolated from crude oil dictates its adaptability in petroleum environments.</title>
        <authorList>
            <person name="Wu X.-L."/>
            <person name="Geng S."/>
        </authorList>
    </citation>
    <scope>NUCLEOTIDE SEQUENCE [LARGE SCALE GENOMIC DNA]</scope>
    <source>
        <strain evidence="1 2">6B-8</strain>
    </source>
</reference>
<sequence>MAAVLAALALHVVLMAGLAGVWHSSTLETMPAPQIVLLSLVSPPAEPESVLIPAPEAMPEPVPEVEADSVQARPAPVPAAPAGAEDVAEPADILTADGGQAGFAPDAPRQGAAARSVACAVASGQLREAMGCDGTRDGAFESFTAHADADTVARIDRAFAMTPDDPGPRTPTANLAPMALPGQTFSQHSHYVSGAHSAFGRLPVSERNRDPGFGD</sequence>
<dbReference type="EMBL" id="CP018911">
    <property type="protein sequence ID" value="AZU04040.1"/>
    <property type="molecule type" value="Genomic_DNA"/>
</dbReference>
<organism evidence="1 2">
    <name type="scientific">Glycocaulis alkaliphilus</name>
    <dbReference type="NCBI Taxonomy" id="1434191"/>
    <lineage>
        <taxon>Bacteria</taxon>
        <taxon>Pseudomonadati</taxon>
        <taxon>Pseudomonadota</taxon>
        <taxon>Alphaproteobacteria</taxon>
        <taxon>Maricaulales</taxon>
        <taxon>Maricaulaceae</taxon>
        <taxon>Glycocaulis</taxon>
    </lineage>
</organism>
<dbReference type="OrthoDB" id="7632115at2"/>
<gene>
    <name evidence="1" type="ORF">X907_1507</name>
</gene>
<keyword evidence="2" id="KW-1185">Reference proteome</keyword>
<dbReference type="Proteomes" id="UP000286954">
    <property type="component" value="Chromosome"/>
</dbReference>
<protein>
    <submittedName>
        <fullName evidence="1">Uncharacterized protein</fullName>
    </submittedName>
</protein>
<proteinExistence type="predicted"/>
<evidence type="ECO:0000313" key="1">
    <source>
        <dbReference type="EMBL" id="AZU04040.1"/>
    </source>
</evidence>
<dbReference type="RefSeq" id="WP_127566740.1">
    <property type="nucleotide sequence ID" value="NZ_CP018911.1"/>
</dbReference>
<dbReference type="AlphaFoldDB" id="A0A3T0E9V1"/>